<dbReference type="OMA" id="DTRISWD"/>
<evidence type="ECO:0000313" key="3">
    <source>
        <dbReference type="Proteomes" id="UP000026962"/>
    </source>
</evidence>
<dbReference type="Gramene" id="OPUNC02G09550.1">
    <property type="protein sequence ID" value="OPUNC02G09550.1"/>
    <property type="gene ID" value="OPUNC02G09550"/>
</dbReference>
<evidence type="ECO:0000256" key="1">
    <source>
        <dbReference type="SAM" id="MobiDB-lite"/>
    </source>
</evidence>
<reference evidence="2" key="1">
    <citation type="submission" date="2015-04" db="UniProtKB">
        <authorList>
            <consortium name="EnsemblPlants"/>
        </authorList>
    </citation>
    <scope>IDENTIFICATION</scope>
</reference>
<organism evidence="2">
    <name type="scientific">Oryza punctata</name>
    <name type="common">Red rice</name>
    <dbReference type="NCBI Taxonomy" id="4537"/>
    <lineage>
        <taxon>Eukaryota</taxon>
        <taxon>Viridiplantae</taxon>
        <taxon>Streptophyta</taxon>
        <taxon>Embryophyta</taxon>
        <taxon>Tracheophyta</taxon>
        <taxon>Spermatophyta</taxon>
        <taxon>Magnoliopsida</taxon>
        <taxon>Liliopsida</taxon>
        <taxon>Poales</taxon>
        <taxon>Poaceae</taxon>
        <taxon>BOP clade</taxon>
        <taxon>Oryzoideae</taxon>
        <taxon>Oryzeae</taxon>
        <taxon>Oryzinae</taxon>
        <taxon>Oryza</taxon>
    </lineage>
</organism>
<protein>
    <submittedName>
        <fullName evidence="2">Uncharacterized protein</fullName>
    </submittedName>
</protein>
<dbReference type="PANTHER" id="PTHR33186">
    <property type="entry name" value="OS10G0136150 PROTEIN-RELATED"/>
    <property type="match status" value="1"/>
</dbReference>
<name>A0A0E0JY03_ORYPU</name>
<dbReference type="AlphaFoldDB" id="A0A0E0JY03"/>
<dbReference type="STRING" id="4537.A0A0E0JY03"/>
<dbReference type="EnsemblPlants" id="OPUNC02G09550.1">
    <property type="protein sequence ID" value="OPUNC02G09550.1"/>
    <property type="gene ID" value="OPUNC02G09550"/>
</dbReference>
<evidence type="ECO:0000313" key="2">
    <source>
        <dbReference type="EnsemblPlants" id="OPUNC02G09550.1"/>
    </source>
</evidence>
<sequence>MAHPLEDDDLLADILLRPPSRAPPSSPPTATSSAASAPATLSFVPTMHGSPDRIPSTARFSLRFDGGDDDDFWCRILGCRDGLVLVVNPSPRRRCFLVWDPVSGDQRPVPFPPEIVLIGHSLHWLQLGIPGGILELDLNEQRMAALGFVFMSDLGAQFWKRKNCWDDVSGSGWVLEKTIQLGKLLSLSPTERNGLPIIMGFSEEYNVIFLKTINGPFMVPLESMEFKRILEDCGALFIYPFASVYTAGILPGLMQYDTLIKVHLSVGI</sequence>
<feature type="region of interest" description="Disordered" evidence="1">
    <location>
        <begin position="15"/>
        <end position="36"/>
    </location>
</feature>
<reference evidence="2" key="2">
    <citation type="submission" date="2018-05" db="EMBL/GenBank/DDBJ databases">
        <title>OpunRS2 (Oryza punctata Reference Sequence Version 2).</title>
        <authorList>
            <person name="Zhang J."/>
            <person name="Kudrna D."/>
            <person name="Lee S."/>
            <person name="Talag J."/>
            <person name="Welchert J."/>
            <person name="Wing R.A."/>
        </authorList>
    </citation>
    <scope>NUCLEOTIDE SEQUENCE [LARGE SCALE GENOMIC DNA]</scope>
</reference>
<proteinExistence type="predicted"/>
<keyword evidence="3" id="KW-1185">Reference proteome</keyword>
<accession>A0A0E0JY03</accession>
<dbReference type="Proteomes" id="UP000026962">
    <property type="component" value="Chromosome 2"/>
</dbReference>
<dbReference type="PANTHER" id="PTHR33186:SF13">
    <property type="entry name" value="OS10G0138300 PROTEIN"/>
    <property type="match status" value="1"/>
</dbReference>
<dbReference type="HOGENOM" id="CLU_017945_2_2_1"/>